<accession>D0EZ67</accession>
<feature type="non-terminal residue" evidence="1">
    <location>
        <position position="1"/>
    </location>
</feature>
<organism evidence="1">
    <name type="scientific">Bacillus amyloliquefaciens</name>
    <name type="common">Bacillus velezensis</name>
    <dbReference type="NCBI Taxonomy" id="1390"/>
    <lineage>
        <taxon>Bacteria</taxon>
        <taxon>Bacillati</taxon>
        <taxon>Bacillota</taxon>
        <taxon>Bacilli</taxon>
        <taxon>Bacillales</taxon>
        <taxon>Bacillaceae</taxon>
        <taxon>Bacillus</taxon>
        <taxon>Bacillus amyloliquefaciens group</taxon>
    </lineage>
</organism>
<name>D0EZ67_BACAM</name>
<dbReference type="EMBL" id="GQ922456">
    <property type="protein sequence ID" value="ACX55007.1"/>
    <property type="molecule type" value="Genomic_DNA"/>
</dbReference>
<reference evidence="1" key="1">
    <citation type="submission" date="2009-09" db="EMBL/GenBank/DDBJ databases">
        <title>Gamma Polyglutamic Acid (PGA) Produced by Bacillus amyloliquefaciens CO6 Promoting its Fruit Surface Colonization.</title>
        <authorList>
            <person name="Liu J."/>
            <person name="Zhou T."/>
        </authorList>
    </citation>
    <scope>NUCLEOTIDE SEQUENCE</scope>
    <source>
        <strain evidence="1">CO6</strain>
    </source>
</reference>
<proteinExistence type="predicted"/>
<evidence type="ECO:0000313" key="1">
    <source>
        <dbReference type="EMBL" id="ACX55007.1"/>
    </source>
</evidence>
<dbReference type="AlphaFoldDB" id="D0EZ67"/>
<feature type="non-terminal residue" evidence="1">
    <location>
        <position position="50"/>
    </location>
</feature>
<sequence>PVKQAISSQEPAVILLSAKNGERLTEYAERLLAFLQKKHIDKPDLFDVAY</sequence>
<protein>
    <submittedName>
        <fullName evidence="1">DfnI</fullName>
    </submittedName>
</protein>
<dbReference type="Gene3D" id="3.30.70.3290">
    <property type="match status" value="1"/>
</dbReference>